<name>A0ABZ2PCJ9_9NOCA</name>
<evidence type="ECO:0000256" key="5">
    <source>
        <dbReference type="ARBA" id="ARBA00023136"/>
    </source>
</evidence>
<evidence type="ECO:0000256" key="2">
    <source>
        <dbReference type="ARBA" id="ARBA00022475"/>
    </source>
</evidence>
<evidence type="ECO:0000256" key="4">
    <source>
        <dbReference type="ARBA" id="ARBA00022989"/>
    </source>
</evidence>
<proteinExistence type="predicted"/>
<dbReference type="InterPro" id="IPR017039">
    <property type="entry name" value="Virul_fac_BrkB"/>
</dbReference>
<keyword evidence="5 6" id="KW-0472">Membrane</keyword>
<dbReference type="EMBL" id="CP147846">
    <property type="protein sequence ID" value="WXG66524.1"/>
    <property type="molecule type" value="Genomic_DNA"/>
</dbReference>
<accession>A0ABZ2PCJ9</accession>
<reference evidence="7 8" key="1">
    <citation type="submission" date="2024-03" db="EMBL/GenBank/DDBJ databases">
        <title>Natural products discovery in diverse microorganisms through a two-stage MS feature dereplication strategy.</title>
        <authorList>
            <person name="Zhang R."/>
        </authorList>
    </citation>
    <scope>NUCLEOTIDE SEQUENCE [LARGE SCALE GENOMIC DNA]</scope>
    <source>
        <strain evidence="7 8">18930</strain>
    </source>
</reference>
<feature type="transmembrane region" description="Helical" evidence="6">
    <location>
        <begin position="249"/>
        <end position="274"/>
    </location>
</feature>
<evidence type="ECO:0000256" key="3">
    <source>
        <dbReference type="ARBA" id="ARBA00022692"/>
    </source>
</evidence>
<dbReference type="Pfam" id="PF03631">
    <property type="entry name" value="Virul_fac_BrkB"/>
    <property type="match status" value="1"/>
</dbReference>
<sequence>MVDVLRSAPPGARAIAARLIVAARVARVDLGRQDMAIVAGGLTFYAAIAIVPLLLLTTRATSALISREWVVDRFEDMALLLPDTLGARAALSALVQAGVGLGPLGIVVALFPASFYGEGLRRALTQFTPATERFMGWRGRVLVLPFVLLAPVLLSVLLAVSAGLKQFTTDGGAGALTLRVWLGFQCLWLVLAVPLGWVYGVIAPHRIRWRVLIVGSLVASSFIAGFVQGFVLFLAIPVDLGAPFGGLDVIGGGIAVALWMFLLHVLVLIGWVVIYSYDQVSAIGDAERPSVERNR</sequence>
<dbReference type="Proteomes" id="UP001432000">
    <property type="component" value="Chromosome"/>
</dbReference>
<feature type="transmembrane region" description="Helical" evidence="6">
    <location>
        <begin position="35"/>
        <end position="56"/>
    </location>
</feature>
<organism evidence="7 8">
    <name type="scientific">Rhodococcus sovatensis</name>
    <dbReference type="NCBI Taxonomy" id="1805840"/>
    <lineage>
        <taxon>Bacteria</taxon>
        <taxon>Bacillati</taxon>
        <taxon>Actinomycetota</taxon>
        <taxon>Actinomycetes</taxon>
        <taxon>Mycobacteriales</taxon>
        <taxon>Nocardiaceae</taxon>
        <taxon>Rhodococcus</taxon>
    </lineage>
</organism>
<gene>
    <name evidence="7" type="ORF">WDS16_14570</name>
</gene>
<keyword evidence="3 6" id="KW-0812">Transmembrane</keyword>
<keyword evidence="8" id="KW-1185">Reference proteome</keyword>
<evidence type="ECO:0000313" key="8">
    <source>
        <dbReference type="Proteomes" id="UP001432000"/>
    </source>
</evidence>
<comment type="subcellular location">
    <subcellularLocation>
        <location evidence="1">Cell membrane</location>
        <topology evidence="1">Multi-pass membrane protein</topology>
    </subcellularLocation>
</comment>
<evidence type="ECO:0000256" key="6">
    <source>
        <dbReference type="SAM" id="Phobius"/>
    </source>
</evidence>
<dbReference type="PANTHER" id="PTHR30213">
    <property type="entry name" value="INNER MEMBRANE PROTEIN YHJD"/>
    <property type="match status" value="1"/>
</dbReference>
<evidence type="ECO:0000313" key="7">
    <source>
        <dbReference type="EMBL" id="WXG66524.1"/>
    </source>
</evidence>
<feature type="transmembrane region" description="Helical" evidence="6">
    <location>
        <begin position="101"/>
        <end position="120"/>
    </location>
</feature>
<feature type="transmembrane region" description="Helical" evidence="6">
    <location>
        <begin position="211"/>
        <end position="237"/>
    </location>
</feature>
<dbReference type="PANTHER" id="PTHR30213:SF1">
    <property type="entry name" value="INNER MEMBRANE PROTEIN YHJD"/>
    <property type="match status" value="1"/>
</dbReference>
<protein>
    <submittedName>
        <fullName evidence="7">YihY/virulence factor BrkB family protein</fullName>
    </submittedName>
</protein>
<keyword evidence="2" id="KW-1003">Cell membrane</keyword>
<dbReference type="RefSeq" id="WP_338885971.1">
    <property type="nucleotide sequence ID" value="NZ_CP147846.1"/>
</dbReference>
<evidence type="ECO:0000256" key="1">
    <source>
        <dbReference type="ARBA" id="ARBA00004651"/>
    </source>
</evidence>
<feature type="transmembrane region" description="Helical" evidence="6">
    <location>
        <begin position="180"/>
        <end position="199"/>
    </location>
</feature>
<feature type="transmembrane region" description="Helical" evidence="6">
    <location>
        <begin position="141"/>
        <end position="160"/>
    </location>
</feature>
<keyword evidence="4 6" id="KW-1133">Transmembrane helix</keyword>